<gene>
    <name evidence="12" type="ORF">HMPREF9623_01147</name>
</gene>
<evidence type="ECO:0000313" key="13">
    <source>
        <dbReference type="Proteomes" id="UP000018466"/>
    </source>
</evidence>
<dbReference type="GeneID" id="86940909"/>
<dbReference type="PROSITE" id="PS51170">
    <property type="entry name" value="CW"/>
    <property type="match status" value="1"/>
</dbReference>
<evidence type="ECO:0000256" key="6">
    <source>
        <dbReference type="ARBA" id="ARBA00023316"/>
    </source>
</evidence>
<dbReference type="InterPro" id="IPR018337">
    <property type="entry name" value="Cell_wall/Cho-bd_repeat"/>
</dbReference>
<accession>A0AA36Y4B5</accession>
<feature type="domain" description="L,D-TPase catalytic" evidence="11">
    <location>
        <begin position="416"/>
        <end position="543"/>
    </location>
</feature>
<comment type="pathway">
    <text evidence="1 8">Cell wall biogenesis; peptidoglycan biosynthesis.</text>
</comment>
<evidence type="ECO:0000256" key="7">
    <source>
        <dbReference type="PROSITE-ProRule" id="PRU00591"/>
    </source>
</evidence>
<feature type="signal peptide" evidence="10">
    <location>
        <begin position="1"/>
        <end position="27"/>
    </location>
</feature>
<keyword evidence="6 8" id="KW-0961">Cell wall biogenesis/degradation</keyword>
<evidence type="ECO:0000256" key="5">
    <source>
        <dbReference type="ARBA" id="ARBA00022984"/>
    </source>
</evidence>
<proteinExistence type="predicted"/>
<keyword evidence="13" id="KW-1185">Reference proteome</keyword>
<keyword evidence="3" id="KW-0677">Repeat</keyword>
<evidence type="ECO:0000259" key="11">
    <source>
        <dbReference type="PROSITE" id="PS52029"/>
    </source>
</evidence>
<evidence type="ECO:0000256" key="4">
    <source>
        <dbReference type="ARBA" id="ARBA00022960"/>
    </source>
</evidence>
<evidence type="ECO:0000256" key="1">
    <source>
        <dbReference type="ARBA" id="ARBA00004752"/>
    </source>
</evidence>
<sequence>MKLNLKRGAALVLSASMTLQAPVPAFAKVSGHSANPAAYSTSASSEAQLTAPEGTGSQSSAAAATSAPAATSTGTGAETSAPASTETEAQTSAGQPEIGGQATSLDETQNAAQSQNPSPASDATNPDAKFPSSTAQYTATYTATEKSVNSDYSLPGSVDFAGNPGRDDLSSIFENAGFEALGTGNTPADPVLNQVQIATYQMRDAAGNVIDDTATNNPGKGLFSANGFSKFYMIHSGIARMYYRVYTDQHGWSPWAASKEITPYNEDGAKVQAIQIRVKGMAHRYNDVYYKVMLNDGTVLDWAKNGQTTGTMGSDRYIVGIRVGFWHNTEHFPYASKNLMVGKYEGAYRDGTGVHYSSHSGTPYTGWGFLDNVQHYFIDGEPARGWHYVDGYKYYFNNDGSVVTDLETIMGPQASYQINYNQGTRTMYIMAKDGDNGYIIPYKTFNSTSGPDTPMGNYKIYAKYDVKYMHDDVPAAIYCKYLNRFYNGFIIHSILYYSAKLELDAITFNYIDDAASGGCLRLLTGYSYWVYKNCGNGTVVHIYNDPWNKGPVEKDAIEVPIPRDQKWDPTDPSSGEAAAALQAAAQLEQQKAAAVAAGQLKLTAEEQQLADELKKN</sequence>
<dbReference type="InterPro" id="IPR005490">
    <property type="entry name" value="LD_TPept_cat_dom"/>
</dbReference>
<keyword evidence="10" id="KW-0732">Signal</keyword>
<dbReference type="AlphaFoldDB" id="A0AA36Y4B5"/>
<organism evidence="12 13">
    <name type="scientific">Stomatobaculum longum</name>
    <dbReference type="NCBI Taxonomy" id="796942"/>
    <lineage>
        <taxon>Bacteria</taxon>
        <taxon>Bacillati</taxon>
        <taxon>Bacillota</taxon>
        <taxon>Clostridia</taxon>
        <taxon>Lachnospirales</taxon>
        <taxon>Lachnospiraceae</taxon>
        <taxon>Stomatobaculum</taxon>
    </lineage>
</organism>
<dbReference type="Proteomes" id="UP000018466">
    <property type="component" value="Unassembled WGS sequence"/>
</dbReference>
<keyword evidence="5 8" id="KW-0573">Peptidoglycan synthesis</keyword>
<dbReference type="PROSITE" id="PS52029">
    <property type="entry name" value="LD_TPASE"/>
    <property type="match status" value="1"/>
</dbReference>
<feature type="active site" description="Proton donor/acceptor" evidence="8">
    <location>
        <position position="492"/>
    </location>
</feature>
<dbReference type="SUPFAM" id="SSF69360">
    <property type="entry name" value="Cell wall binding repeat"/>
    <property type="match status" value="1"/>
</dbReference>
<evidence type="ECO:0000313" key="12">
    <source>
        <dbReference type="EMBL" id="EHO16448.1"/>
    </source>
</evidence>
<evidence type="ECO:0000256" key="3">
    <source>
        <dbReference type="ARBA" id="ARBA00022737"/>
    </source>
</evidence>
<protein>
    <recommendedName>
        <fullName evidence="11">L,D-TPase catalytic domain-containing protein</fullName>
    </recommendedName>
</protein>
<dbReference type="EMBL" id="AGEL01000007">
    <property type="protein sequence ID" value="EHO16448.1"/>
    <property type="molecule type" value="Genomic_DNA"/>
</dbReference>
<feature type="region of interest" description="Disordered" evidence="9">
    <location>
        <begin position="32"/>
        <end position="132"/>
    </location>
</feature>
<dbReference type="GO" id="GO:0071555">
    <property type="term" value="P:cell wall organization"/>
    <property type="evidence" value="ECO:0007669"/>
    <property type="project" value="UniProtKB-UniRule"/>
</dbReference>
<dbReference type="GO" id="GO:0009252">
    <property type="term" value="P:peptidoglycan biosynthetic process"/>
    <property type="evidence" value="ECO:0007669"/>
    <property type="project" value="UniProtKB-KW"/>
</dbReference>
<dbReference type="CDD" id="cd16913">
    <property type="entry name" value="YkuD_like"/>
    <property type="match status" value="1"/>
</dbReference>
<comment type="caution">
    <text evidence="12">The sequence shown here is derived from an EMBL/GenBank/DDBJ whole genome shotgun (WGS) entry which is preliminary data.</text>
</comment>
<dbReference type="GO" id="GO:0008360">
    <property type="term" value="P:regulation of cell shape"/>
    <property type="evidence" value="ECO:0007669"/>
    <property type="project" value="UniProtKB-UniRule"/>
</dbReference>
<feature type="compositionally biased region" description="Low complexity" evidence="9">
    <location>
        <begin position="53"/>
        <end position="94"/>
    </location>
</feature>
<dbReference type="Gene3D" id="2.40.440.10">
    <property type="entry name" value="L,D-transpeptidase catalytic domain-like"/>
    <property type="match status" value="1"/>
</dbReference>
<dbReference type="GO" id="GO:0016740">
    <property type="term" value="F:transferase activity"/>
    <property type="evidence" value="ECO:0007669"/>
    <property type="project" value="UniProtKB-KW"/>
</dbReference>
<name>A0AA36Y4B5_9FIRM</name>
<dbReference type="Gene3D" id="2.10.270.10">
    <property type="entry name" value="Cholin Binding"/>
    <property type="match status" value="1"/>
</dbReference>
<evidence type="ECO:0000256" key="9">
    <source>
        <dbReference type="SAM" id="MobiDB-lite"/>
    </source>
</evidence>
<feature type="repeat" description="Cell wall-binding" evidence="7">
    <location>
        <begin position="383"/>
        <end position="402"/>
    </location>
</feature>
<keyword evidence="4 8" id="KW-0133">Cell shape</keyword>
<dbReference type="Pfam" id="PF03734">
    <property type="entry name" value="YkuD"/>
    <property type="match status" value="1"/>
</dbReference>
<dbReference type="RefSeq" id="WP_009532980.1">
    <property type="nucleotide sequence ID" value="NZ_JH590863.1"/>
</dbReference>
<evidence type="ECO:0000256" key="2">
    <source>
        <dbReference type="ARBA" id="ARBA00022679"/>
    </source>
</evidence>
<keyword evidence="2" id="KW-0808">Transferase</keyword>
<feature type="compositionally biased region" description="Polar residues" evidence="9">
    <location>
        <begin position="38"/>
        <end position="48"/>
    </location>
</feature>
<feature type="active site" description="Nucleophile" evidence="8">
    <location>
        <position position="519"/>
    </location>
</feature>
<dbReference type="InterPro" id="IPR038063">
    <property type="entry name" value="Transpep_catalytic_dom"/>
</dbReference>
<reference evidence="12 13" key="1">
    <citation type="submission" date="2011-10" db="EMBL/GenBank/DDBJ databases">
        <title>The Genome Sequence of Lachnospiraceae bacterium ACC2.</title>
        <authorList>
            <consortium name="The Broad Institute Genome Sequencing Platform"/>
            <person name="Earl A."/>
            <person name="Ward D."/>
            <person name="Feldgarden M."/>
            <person name="Gevers D."/>
            <person name="Sizova M."/>
            <person name="Hazen A."/>
            <person name="Epstein S."/>
            <person name="Young S.K."/>
            <person name="Zeng Q."/>
            <person name="Gargeya S."/>
            <person name="Fitzgerald M."/>
            <person name="Haas B."/>
            <person name="Abouelleil A."/>
            <person name="Alvarado L."/>
            <person name="Arachchi H.M."/>
            <person name="Berlin A."/>
            <person name="Brown A."/>
            <person name="Chapman S.B."/>
            <person name="Chen Z."/>
            <person name="Dunbar C."/>
            <person name="Freedman E."/>
            <person name="Gearin G."/>
            <person name="Goldberg J."/>
            <person name="Griggs A."/>
            <person name="Gujja S."/>
            <person name="Heiman D."/>
            <person name="Howarth C."/>
            <person name="Larson L."/>
            <person name="Lui A."/>
            <person name="MacDonald P.J.P."/>
            <person name="Montmayeur A."/>
            <person name="Murphy C."/>
            <person name="Neiman D."/>
            <person name="Pearson M."/>
            <person name="Priest M."/>
            <person name="Roberts A."/>
            <person name="Saif S."/>
            <person name="Shea T."/>
            <person name="Shenoy N."/>
            <person name="Sisk P."/>
            <person name="Stolte C."/>
            <person name="Sykes S."/>
            <person name="Wortman J."/>
            <person name="Nusbaum C."/>
            <person name="Birren B."/>
        </authorList>
    </citation>
    <scope>NUCLEOTIDE SEQUENCE [LARGE SCALE GENOMIC DNA]</scope>
    <source>
        <strain evidence="12 13">ACC2</strain>
    </source>
</reference>
<feature type="chain" id="PRO_5041310095" description="L,D-TPase catalytic domain-containing protein" evidence="10">
    <location>
        <begin position="28"/>
        <end position="616"/>
    </location>
</feature>
<evidence type="ECO:0000256" key="8">
    <source>
        <dbReference type="PROSITE-ProRule" id="PRU01373"/>
    </source>
</evidence>
<evidence type="ECO:0000256" key="10">
    <source>
        <dbReference type="SAM" id="SignalP"/>
    </source>
</evidence>
<feature type="compositionally biased region" description="Polar residues" evidence="9">
    <location>
        <begin position="101"/>
        <end position="124"/>
    </location>
</feature>
<dbReference type="SUPFAM" id="SSF141523">
    <property type="entry name" value="L,D-transpeptidase catalytic domain-like"/>
    <property type="match status" value="1"/>
</dbReference>